<sequence length="351" mass="37541">MEIGIDSFAATATGTNGQIAISDADRMAFLLDEVEAADQAGLDVFGIGEHHRSDYIDSAPAVILAAAAARTSSIRLTSAVTVLSAADPVRVFQEFATLDLISRGRAEIVVGRGSSIEAYPLFGFDLNDYDALFVEKLDLLLALRESTHVTWSGQFRAPLSGQGVFPRPQQETLPIWLGVGGTPQSFARAGALGLPLMVAIIGGEIRRFRPLIDLYRKAGQQAGHAPESLKVGLHLVGFVADTAQEANEAFFPGWQEMSTKVGRERGWPAATRAQFDELVGPRGAFLVGDPKSVVAKIRQAAEDLDGIDRVTFQMSSAAGNQRAMIRSIELLGREVRPRVGDGALSGPNRAT</sequence>
<dbReference type="Pfam" id="PF00296">
    <property type="entry name" value="Bac_luciferase"/>
    <property type="match status" value="1"/>
</dbReference>
<dbReference type="RefSeq" id="WP_266346494.1">
    <property type="nucleotide sequence ID" value="NZ_JAPKNH010000019.1"/>
</dbReference>
<dbReference type="EC" id="1.-.-.-" evidence="4"/>
<dbReference type="InterPro" id="IPR022290">
    <property type="entry name" value="LLM_Atu2307-like"/>
</dbReference>
<evidence type="ECO:0000256" key="1">
    <source>
        <dbReference type="ARBA" id="ARBA00023002"/>
    </source>
</evidence>
<dbReference type="PANTHER" id="PTHR30137:SF8">
    <property type="entry name" value="BLR5498 PROTEIN"/>
    <property type="match status" value="1"/>
</dbReference>
<evidence type="ECO:0000313" key="4">
    <source>
        <dbReference type="EMBL" id="MFC5517518.1"/>
    </source>
</evidence>
<proteinExistence type="predicted"/>
<protein>
    <submittedName>
        <fullName evidence="4">Atu2307/SP_0267 family LLM class monooxygenase</fullName>
        <ecNumber evidence="4">1.-.-.-</ecNumber>
    </submittedName>
</protein>
<dbReference type="InterPro" id="IPR050766">
    <property type="entry name" value="Bact_Lucif_Oxidored"/>
</dbReference>
<dbReference type="EMBL" id="JBHSML010000010">
    <property type="protein sequence ID" value="MFC5517518.1"/>
    <property type="molecule type" value="Genomic_DNA"/>
</dbReference>
<dbReference type="Proteomes" id="UP001596150">
    <property type="component" value="Unassembled WGS sequence"/>
</dbReference>
<comment type="caution">
    <text evidence="4">The sequence shown here is derived from an EMBL/GenBank/DDBJ whole genome shotgun (WGS) entry which is preliminary data.</text>
</comment>
<keyword evidence="1 4" id="KW-0560">Oxidoreductase</keyword>
<dbReference type="PANTHER" id="PTHR30137">
    <property type="entry name" value="LUCIFERASE-LIKE MONOOXYGENASE"/>
    <property type="match status" value="1"/>
</dbReference>
<keyword evidence="2 4" id="KW-0503">Monooxygenase</keyword>
<feature type="domain" description="Luciferase-like" evidence="3">
    <location>
        <begin position="19"/>
        <end position="302"/>
    </location>
</feature>
<dbReference type="GO" id="GO:0004497">
    <property type="term" value="F:monooxygenase activity"/>
    <property type="evidence" value="ECO:0007669"/>
    <property type="project" value="UniProtKB-KW"/>
</dbReference>
<dbReference type="InterPro" id="IPR011251">
    <property type="entry name" value="Luciferase-like_dom"/>
</dbReference>
<gene>
    <name evidence="4" type="ORF">ACFPP9_17185</name>
</gene>
<dbReference type="InterPro" id="IPR036661">
    <property type="entry name" value="Luciferase-like_sf"/>
</dbReference>
<keyword evidence="5" id="KW-1185">Reference proteome</keyword>
<dbReference type="NCBIfam" id="TIGR03858">
    <property type="entry name" value="LLM_2I7G"/>
    <property type="match status" value="1"/>
</dbReference>
<organism evidence="4 5">
    <name type="scientific">Kaistia terrae</name>
    <dbReference type="NCBI Taxonomy" id="537017"/>
    <lineage>
        <taxon>Bacteria</taxon>
        <taxon>Pseudomonadati</taxon>
        <taxon>Pseudomonadota</taxon>
        <taxon>Alphaproteobacteria</taxon>
        <taxon>Hyphomicrobiales</taxon>
        <taxon>Kaistiaceae</taxon>
        <taxon>Kaistia</taxon>
    </lineage>
</organism>
<accession>A0ABW0PYF6</accession>
<name>A0ABW0PYF6_9HYPH</name>
<reference evidence="5" key="1">
    <citation type="journal article" date="2019" name="Int. J. Syst. Evol. Microbiol.">
        <title>The Global Catalogue of Microorganisms (GCM) 10K type strain sequencing project: providing services to taxonomists for standard genome sequencing and annotation.</title>
        <authorList>
            <consortium name="The Broad Institute Genomics Platform"/>
            <consortium name="The Broad Institute Genome Sequencing Center for Infectious Disease"/>
            <person name="Wu L."/>
            <person name="Ma J."/>
        </authorList>
    </citation>
    <scope>NUCLEOTIDE SEQUENCE [LARGE SCALE GENOMIC DNA]</scope>
    <source>
        <strain evidence="5">KACC 12633</strain>
    </source>
</reference>
<evidence type="ECO:0000313" key="5">
    <source>
        <dbReference type="Proteomes" id="UP001596150"/>
    </source>
</evidence>
<dbReference type="SUPFAM" id="SSF51679">
    <property type="entry name" value="Bacterial luciferase-like"/>
    <property type="match status" value="1"/>
</dbReference>
<evidence type="ECO:0000256" key="2">
    <source>
        <dbReference type="ARBA" id="ARBA00023033"/>
    </source>
</evidence>
<evidence type="ECO:0000259" key="3">
    <source>
        <dbReference type="Pfam" id="PF00296"/>
    </source>
</evidence>
<dbReference type="Gene3D" id="3.20.20.30">
    <property type="entry name" value="Luciferase-like domain"/>
    <property type="match status" value="1"/>
</dbReference>